<keyword evidence="1" id="KW-1133">Transmembrane helix</keyword>
<gene>
    <name evidence="2" type="ORF">FF306_00749</name>
</gene>
<feature type="transmembrane region" description="Helical" evidence="1">
    <location>
        <begin position="6"/>
        <end position="24"/>
    </location>
</feature>
<protein>
    <submittedName>
        <fullName evidence="2">Uncharacterized protein</fullName>
    </submittedName>
</protein>
<organism evidence="2 3">
    <name type="scientific">Apilactobacillus kunkeei</name>
    <dbReference type="NCBI Taxonomy" id="148814"/>
    <lineage>
        <taxon>Bacteria</taxon>
        <taxon>Bacillati</taxon>
        <taxon>Bacillota</taxon>
        <taxon>Bacilli</taxon>
        <taxon>Lactobacillales</taxon>
        <taxon>Lactobacillaceae</taxon>
        <taxon>Apilactobacillus</taxon>
    </lineage>
</organism>
<evidence type="ECO:0000313" key="2">
    <source>
        <dbReference type="EMBL" id="GAT90647.1"/>
    </source>
</evidence>
<sequence>MYDAIFILLVNTKFIYYVFCDYAVQDEKIKLRVK</sequence>
<keyword evidence="1" id="KW-0812">Transmembrane</keyword>
<comment type="caution">
    <text evidence="2">The sequence shown here is derived from an EMBL/GenBank/DDBJ whole genome shotgun (WGS) entry which is preliminary data.</text>
</comment>
<dbReference type="Proteomes" id="UP000186588">
    <property type="component" value="Unassembled WGS sequence"/>
</dbReference>
<evidence type="ECO:0000256" key="1">
    <source>
        <dbReference type="SAM" id="Phobius"/>
    </source>
</evidence>
<reference evidence="2 3" key="1">
    <citation type="journal article" date="2016" name="Syst. Appl. Microbiol.">
        <title>Genomic characterization of a fructophilic bee symbiont Lactobacillus kunkeei reveals its niche-specific adaptation.</title>
        <authorList>
            <person name="Maeno S."/>
            <person name="Tanizawa Y."/>
            <person name="Kanesaki Y."/>
            <person name="Kubota E."/>
            <person name="Kumar H."/>
            <person name="Dicks L."/>
            <person name="Salminen S."/>
            <person name="Nakagawa J."/>
            <person name="Arita M."/>
            <person name="Endo A."/>
        </authorList>
    </citation>
    <scope>NUCLEOTIDE SEQUENCE [LARGE SCALE GENOMIC DNA]</scope>
    <source>
        <strain evidence="2 3">FF30-6</strain>
    </source>
</reference>
<dbReference type="EMBL" id="BDDX01000005">
    <property type="protein sequence ID" value="GAT90647.1"/>
    <property type="molecule type" value="Genomic_DNA"/>
</dbReference>
<dbReference type="AlphaFoldDB" id="A0A1L8CHG7"/>
<accession>A0A1L8CHG7</accession>
<proteinExistence type="predicted"/>
<evidence type="ECO:0000313" key="3">
    <source>
        <dbReference type="Proteomes" id="UP000186588"/>
    </source>
</evidence>
<name>A0A1L8CHG7_9LACO</name>
<keyword evidence="1" id="KW-0472">Membrane</keyword>